<dbReference type="PRINTS" id="PR01270">
    <property type="entry name" value="HDASUPER"/>
</dbReference>
<dbReference type="CDD" id="cd09993">
    <property type="entry name" value="HDAC_classIV"/>
    <property type="match status" value="1"/>
</dbReference>
<dbReference type="Gene3D" id="3.40.800.20">
    <property type="entry name" value="Histone deacetylase domain"/>
    <property type="match status" value="1"/>
</dbReference>
<feature type="domain" description="Histone deacetylase" evidence="3">
    <location>
        <begin position="24"/>
        <end position="286"/>
    </location>
</feature>
<accession>A0ABZ0QEV8</accession>
<comment type="similarity">
    <text evidence="1">Belongs to the histone deacetylase family.</text>
</comment>
<protein>
    <submittedName>
        <fullName evidence="4">Histone deacetylase</fullName>
    </submittedName>
</protein>
<dbReference type="Pfam" id="PF00850">
    <property type="entry name" value="Hist_deacetyl"/>
    <property type="match status" value="1"/>
</dbReference>
<dbReference type="InterPro" id="IPR023696">
    <property type="entry name" value="Ureohydrolase_dom_sf"/>
</dbReference>
<dbReference type="InterPro" id="IPR000286">
    <property type="entry name" value="HDACs"/>
</dbReference>
<evidence type="ECO:0000313" key="4">
    <source>
        <dbReference type="EMBL" id="WPC74935.1"/>
    </source>
</evidence>
<dbReference type="RefSeq" id="WP_261895295.1">
    <property type="nucleotide sequence ID" value="NZ_AP024895.1"/>
</dbReference>
<gene>
    <name evidence="4" type="ORF">R8Z52_06985</name>
</gene>
<keyword evidence="2" id="KW-0378">Hydrolase</keyword>
<dbReference type="InterPro" id="IPR044150">
    <property type="entry name" value="HDAC_classIV"/>
</dbReference>
<dbReference type="InterPro" id="IPR037138">
    <property type="entry name" value="His_deacetylse_dom_sf"/>
</dbReference>
<dbReference type="PANTHER" id="PTHR10625:SF19">
    <property type="entry name" value="HISTONE DEACETYLASE 12"/>
    <property type="match status" value="1"/>
</dbReference>
<name>A0ABZ0QEV8_9VIBR</name>
<sequence>MIPLVYHPIYSQLILPKGHRYPINKYRLLYDALQQKAQQESSWQTEFEYFTPSPLTIDEVKEIHQADYVDLLVHGSLPAAKMRRIGFPWSEQLIERTLLSAGGTRLTVAKALESGIAVHLSGGYHHAHYDFGSGFCLFNDLVLAAHWATQQESIDKVLIIDSDVHHGDGTAALCAQRDDIITLSFHCDKNFPARKPDSTIDIGLPRDADSATFLSHFTSVVNMAVNLYRPDLIIYDAGVDIHQDDELGYLNVTTDAIFERDCFMLSLAKAQNIPLACVVGGGYRQQNDMLVPIHMQLFQAAHKVFATK</sequence>
<keyword evidence="5" id="KW-1185">Reference proteome</keyword>
<evidence type="ECO:0000256" key="1">
    <source>
        <dbReference type="ARBA" id="ARBA00005947"/>
    </source>
</evidence>
<dbReference type="SUPFAM" id="SSF52768">
    <property type="entry name" value="Arginase/deacetylase"/>
    <property type="match status" value="1"/>
</dbReference>
<evidence type="ECO:0000256" key="2">
    <source>
        <dbReference type="ARBA" id="ARBA00022801"/>
    </source>
</evidence>
<dbReference type="Proteomes" id="UP001304071">
    <property type="component" value="Chromosome 1"/>
</dbReference>
<proteinExistence type="inferred from homology"/>
<dbReference type="PANTHER" id="PTHR10625">
    <property type="entry name" value="HISTONE DEACETYLASE HDAC1-RELATED"/>
    <property type="match status" value="1"/>
</dbReference>
<organism evidence="4 5">
    <name type="scientific">Vibrio porteresiae DSM 19223</name>
    <dbReference type="NCBI Taxonomy" id="1123496"/>
    <lineage>
        <taxon>Bacteria</taxon>
        <taxon>Pseudomonadati</taxon>
        <taxon>Pseudomonadota</taxon>
        <taxon>Gammaproteobacteria</taxon>
        <taxon>Vibrionales</taxon>
        <taxon>Vibrionaceae</taxon>
        <taxon>Vibrio</taxon>
    </lineage>
</organism>
<dbReference type="InterPro" id="IPR023801">
    <property type="entry name" value="His_deacetylse_dom"/>
</dbReference>
<evidence type="ECO:0000259" key="3">
    <source>
        <dbReference type="Pfam" id="PF00850"/>
    </source>
</evidence>
<reference evidence="4 5" key="1">
    <citation type="submission" date="2023-11" db="EMBL/GenBank/DDBJ databases">
        <title>Plant-associative lifestyle of Vibrio porteresiae and its evolutionary dynamics.</title>
        <authorList>
            <person name="Rameshkumar N."/>
            <person name="Kirti K."/>
        </authorList>
    </citation>
    <scope>NUCLEOTIDE SEQUENCE [LARGE SCALE GENOMIC DNA]</scope>
    <source>
        <strain evidence="4 5">MSSRF30</strain>
    </source>
</reference>
<dbReference type="EMBL" id="CP138203">
    <property type="protein sequence ID" value="WPC74935.1"/>
    <property type="molecule type" value="Genomic_DNA"/>
</dbReference>
<evidence type="ECO:0000313" key="5">
    <source>
        <dbReference type="Proteomes" id="UP001304071"/>
    </source>
</evidence>